<evidence type="ECO:0000259" key="2">
    <source>
        <dbReference type="Pfam" id="PF00535"/>
    </source>
</evidence>
<dbReference type="SUPFAM" id="SSF53448">
    <property type="entry name" value="Nucleotide-diphospho-sugar transferases"/>
    <property type="match status" value="1"/>
</dbReference>
<evidence type="ECO:0000259" key="3">
    <source>
        <dbReference type="Pfam" id="PF13524"/>
    </source>
</evidence>
<name>A0A0N9W0Z8_9GAMM</name>
<dbReference type="STRING" id="1324350.AOY20_03600"/>
<reference evidence="4 5" key="1">
    <citation type="journal article" date="2015" name="Int. J. Syst. Evol. Microbiol.">
        <title>Acinetobacter equi sp. nov. isolated from horse faeces.</title>
        <authorList>
            <person name="Poppel M.T."/>
            <person name="Skiebe E."/>
            <person name="Laue M."/>
            <person name="Bergmann H."/>
            <person name="Ebersberger I."/>
            <person name="Garn T."/>
            <person name="Fruth A."/>
            <person name="Baumgardt S."/>
            <person name="Busse H.J."/>
            <person name="Wilharm G."/>
        </authorList>
    </citation>
    <scope>NUCLEOTIDE SEQUENCE [LARGE SCALE GENOMIC DNA]</scope>
    <source>
        <strain evidence="4 5">114</strain>
    </source>
</reference>
<feature type="domain" description="Glycosyltransferase 2-like" evidence="2">
    <location>
        <begin position="654"/>
        <end position="771"/>
    </location>
</feature>
<dbReference type="EMBL" id="CP012808">
    <property type="protein sequence ID" value="ALH94689.1"/>
    <property type="molecule type" value="Genomic_DNA"/>
</dbReference>
<dbReference type="InterPro" id="IPR001173">
    <property type="entry name" value="Glyco_trans_2-like"/>
</dbReference>
<dbReference type="CDD" id="cd00761">
    <property type="entry name" value="Glyco_tranf_GTA_type"/>
    <property type="match status" value="1"/>
</dbReference>
<evidence type="ECO:0000313" key="4">
    <source>
        <dbReference type="EMBL" id="ALH94689.1"/>
    </source>
</evidence>
<dbReference type="Pfam" id="PF13524">
    <property type="entry name" value="Glyco_trans_1_2"/>
    <property type="match status" value="1"/>
</dbReference>
<feature type="coiled-coil region" evidence="1">
    <location>
        <begin position="47"/>
        <end position="81"/>
    </location>
</feature>
<dbReference type="Gene3D" id="3.90.550.10">
    <property type="entry name" value="Spore Coat Polysaccharide Biosynthesis Protein SpsA, Chain A"/>
    <property type="match status" value="1"/>
</dbReference>
<dbReference type="SUPFAM" id="SSF53756">
    <property type="entry name" value="UDP-Glycosyltransferase/glycogen phosphorylase"/>
    <property type="match status" value="1"/>
</dbReference>
<feature type="domain" description="Spore protein YkvP/CgeB glycosyl transferase-like" evidence="3">
    <location>
        <begin position="527"/>
        <end position="639"/>
    </location>
</feature>
<dbReference type="Proteomes" id="UP000064939">
    <property type="component" value="Chromosome"/>
</dbReference>
<protein>
    <recommendedName>
        <fullName evidence="6">Glycosyltransferase 2-like domain-containing protein</fullName>
    </recommendedName>
</protein>
<organism evidence="4 5">
    <name type="scientific">Acinetobacter equi</name>
    <dbReference type="NCBI Taxonomy" id="1324350"/>
    <lineage>
        <taxon>Bacteria</taxon>
        <taxon>Pseudomonadati</taxon>
        <taxon>Pseudomonadota</taxon>
        <taxon>Gammaproteobacteria</taxon>
        <taxon>Moraxellales</taxon>
        <taxon>Moraxellaceae</taxon>
        <taxon>Acinetobacter</taxon>
    </lineage>
</organism>
<keyword evidence="5" id="KW-1185">Reference proteome</keyword>
<dbReference type="OrthoDB" id="8756565at2"/>
<gene>
    <name evidence="4" type="ORF">AOY20_03600</name>
</gene>
<dbReference type="InterPro" id="IPR029044">
    <property type="entry name" value="Nucleotide-diphossugar_trans"/>
</dbReference>
<dbReference type="Pfam" id="PF00535">
    <property type="entry name" value="Glycos_transf_2"/>
    <property type="match status" value="1"/>
</dbReference>
<evidence type="ECO:0008006" key="6">
    <source>
        <dbReference type="Google" id="ProtNLM"/>
    </source>
</evidence>
<accession>A0A0N9W0Z8</accession>
<dbReference type="AlphaFoldDB" id="A0A0N9W0Z8"/>
<evidence type="ECO:0000313" key="5">
    <source>
        <dbReference type="Proteomes" id="UP000064939"/>
    </source>
</evidence>
<dbReference type="KEGG" id="aei:AOY20_03600"/>
<keyword evidence="1" id="KW-0175">Coiled coil</keyword>
<dbReference type="InterPro" id="IPR055259">
    <property type="entry name" value="YkvP/CgeB_Glyco_trans-like"/>
</dbReference>
<proteinExistence type="predicted"/>
<evidence type="ECO:0000256" key="1">
    <source>
        <dbReference type="SAM" id="Coils"/>
    </source>
</evidence>
<sequence>MKSVVSPRRQKKVADAQSIEIASHLAENIKPLEQVIAANGSDIKQRLDNLLEITQSLKLELDSLQKEQDILKKMSSDLNETVIQNNENYFVFTKRIINDILHSREVFAELIESEISQPVLRLEGFVKKNQISLQSLSKEIVDNRAVMVEDLKKDTQYLLQKIIQVMEDKNTNLSTSILQVLNEITLHRREVAGLFKQELTQFVGKFEDGKEERDLERTISFQIGKTLIDSKKSLESLVSLPNRILQLKNEAKLRAKKLNNVSVSDNKVIDTPIITVNTNGENKLIQPKVQSLAKEINVEKDYPLISYDFIKKQWPKAVSKSRFLSILDEISENSWCNEFKLYPVNKNNYVEQIQKSTSNALFIESCWKGNSGSWEYAFTSPGLQHANAQKLLDALSIAKNRNLPIIFWNKEDPMHYEKFLPIAERCDIIFTTDENRVPDYKRDLPGKKVFSLVFAANPFICNPINRNRYEQETICFAGSYYSVGHDDRKVQMDQLLPALLEFNGAIYDRMSKLNNERYYFPEQYRHLIRDAVDFKTMSVLYKRFKIFLNVNTITDSPTMMSRRVYELLACGTPVISTPSLALETQFPGIVQIAKNAEEAVNIAKELLQDEWKYKHLAHRGYREVMLKHTYSSRVKQILASIDIEYDDSPAKVSILMATMRENYIDRILDNLGRQNYSNLELFVVTQGFSVNGIKRLKDGIEKISNIHRFEIIEINDNTVTLGERLNKAASFATGEYLAKMDDDDFYFENYLTDMIIPFSYGNFGLVGKKEIFIYLEGSNKTIIRYKDQSHRVTDFVFGATLVIKKQVFDQIGGFTPVNQGEDSSILARLKELKISIYSSDAFNFIAFRSKEREHHTWQTDDDFFLKNAEIFDDFDVKKVVI</sequence>
<dbReference type="RefSeq" id="WP_054580589.1">
    <property type="nucleotide sequence ID" value="NZ_CP012808.1"/>
</dbReference>